<keyword evidence="1" id="KW-1133">Transmembrane helix</keyword>
<gene>
    <name evidence="2" type="ordered locus">Cyan7425_1787</name>
</gene>
<accession>B8HRG6</accession>
<feature type="transmembrane region" description="Helical" evidence="1">
    <location>
        <begin position="82"/>
        <end position="104"/>
    </location>
</feature>
<feature type="transmembrane region" description="Helical" evidence="1">
    <location>
        <begin position="6"/>
        <end position="29"/>
    </location>
</feature>
<feature type="transmembrane region" description="Helical" evidence="1">
    <location>
        <begin position="110"/>
        <end position="129"/>
    </location>
</feature>
<evidence type="ECO:0008006" key="3">
    <source>
        <dbReference type="Google" id="ProtNLM"/>
    </source>
</evidence>
<dbReference type="PANTHER" id="PTHR35302:SF1">
    <property type="entry name" value="PROTEIN COFACTOR ASSEMBLY OF COMPLEX C SUBUNIT B CCB1, CHLOROPLASTIC"/>
    <property type="match status" value="1"/>
</dbReference>
<dbReference type="AlphaFoldDB" id="B8HRG6"/>
<dbReference type="Pfam" id="PF12046">
    <property type="entry name" value="CCB1"/>
    <property type="match status" value="1"/>
</dbReference>
<dbReference type="HOGENOM" id="CLU_067692_2_0_3"/>
<keyword evidence="1" id="KW-0472">Membrane</keyword>
<name>B8HRG6_CYAP4</name>
<evidence type="ECO:0000313" key="2">
    <source>
        <dbReference type="EMBL" id="ACL44154.1"/>
    </source>
</evidence>
<proteinExistence type="predicted"/>
<dbReference type="PANTHER" id="PTHR35302">
    <property type="match status" value="1"/>
</dbReference>
<keyword evidence="1" id="KW-0812">Transmembrane</keyword>
<dbReference type="eggNOG" id="ENOG5031S34">
    <property type="taxonomic scope" value="Bacteria"/>
</dbReference>
<dbReference type="EMBL" id="CP001344">
    <property type="protein sequence ID" value="ACL44154.1"/>
    <property type="molecule type" value="Genomic_DNA"/>
</dbReference>
<sequence length="180" mass="20285">MHPNLVLPSTLFLTLLLMVGLFFFVKAAVKDRTQQERFGSPASEEELIPVLQSYFSQRAYRVTELDRQQQQIIFEGMVRPSLFLAILLTLLVVIGLFCLGLVLSILLPQWGSGCLAVVLLTPIAPIFYWTQAKRPEKVLLRVESLEPSTSPNPSQSLLTVTAHRDELRQLQTALKLQPLD</sequence>
<evidence type="ECO:0000256" key="1">
    <source>
        <dbReference type="SAM" id="Phobius"/>
    </source>
</evidence>
<dbReference type="InterPro" id="IPR021919">
    <property type="entry name" value="CCB1"/>
</dbReference>
<reference evidence="2" key="1">
    <citation type="submission" date="2009-01" db="EMBL/GenBank/DDBJ databases">
        <title>Complete sequence of chromosome Cyanothece sp. PCC 7425.</title>
        <authorList>
            <consortium name="US DOE Joint Genome Institute"/>
            <person name="Lucas S."/>
            <person name="Copeland A."/>
            <person name="Lapidus A."/>
            <person name="Glavina del Rio T."/>
            <person name="Dalin E."/>
            <person name="Tice H."/>
            <person name="Bruce D."/>
            <person name="Goodwin L."/>
            <person name="Pitluck S."/>
            <person name="Sims D."/>
            <person name="Meineke L."/>
            <person name="Brettin T."/>
            <person name="Detter J.C."/>
            <person name="Han C."/>
            <person name="Larimer F."/>
            <person name="Land M."/>
            <person name="Hauser L."/>
            <person name="Kyrpides N."/>
            <person name="Ovchinnikova G."/>
            <person name="Liberton M."/>
            <person name="Stoeckel J."/>
            <person name="Banerjee A."/>
            <person name="Singh A."/>
            <person name="Page L."/>
            <person name="Sato H."/>
            <person name="Zhao L."/>
            <person name="Sherman L."/>
            <person name="Pakrasi H."/>
            <person name="Richardson P."/>
        </authorList>
    </citation>
    <scope>NUCLEOTIDE SEQUENCE</scope>
    <source>
        <strain evidence="2">PCC 7425</strain>
    </source>
</reference>
<dbReference type="OrthoDB" id="513241at2"/>
<organism evidence="2">
    <name type="scientific">Cyanothece sp. (strain PCC 7425 / ATCC 29141)</name>
    <dbReference type="NCBI Taxonomy" id="395961"/>
    <lineage>
        <taxon>Bacteria</taxon>
        <taxon>Bacillati</taxon>
        <taxon>Cyanobacteriota</taxon>
        <taxon>Cyanophyceae</taxon>
        <taxon>Gomontiellales</taxon>
        <taxon>Cyanothecaceae</taxon>
        <taxon>Cyanothece</taxon>
    </lineage>
</organism>
<dbReference type="STRING" id="395961.Cyan7425_1787"/>
<protein>
    <recommendedName>
        <fullName evidence="3">Cofactor assembly of complex C subunit B</fullName>
    </recommendedName>
</protein>
<dbReference type="KEGG" id="cyn:Cyan7425_1787"/>